<organism evidence="7 8">
    <name type="scientific">Bugula neritina</name>
    <name type="common">Brown bryozoan</name>
    <name type="synonym">Sertularia neritina</name>
    <dbReference type="NCBI Taxonomy" id="10212"/>
    <lineage>
        <taxon>Eukaryota</taxon>
        <taxon>Metazoa</taxon>
        <taxon>Spiralia</taxon>
        <taxon>Lophotrochozoa</taxon>
        <taxon>Bryozoa</taxon>
        <taxon>Gymnolaemata</taxon>
        <taxon>Cheilostomatida</taxon>
        <taxon>Flustrina</taxon>
        <taxon>Buguloidea</taxon>
        <taxon>Bugulidae</taxon>
        <taxon>Bugula</taxon>
    </lineage>
</organism>
<evidence type="ECO:0000256" key="3">
    <source>
        <dbReference type="ARBA" id="ARBA00023125"/>
    </source>
</evidence>
<dbReference type="PROSITE" id="PS50888">
    <property type="entry name" value="BHLH"/>
    <property type="match status" value="1"/>
</dbReference>
<feature type="domain" description="BHLH" evidence="6">
    <location>
        <begin position="30"/>
        <end position="82"/>
    </location>
</feature>
<dbReference type="Pfam" id="PF00010">
    <property type="entry name" value="HLH"/>
    <property type="match status" value="1"/>
</dbReference>
<keyword evidence="4" id="KW-0539">Nucleus</keyword>
<feature type="region of interest" description="Disordered" evidence="5">
    <location>
        <begin position="89"/>
        <end position="142"/>
    </location>
</feature>
<proteinExistence type="predicted"/>
<dbReference type="InterPro" id="IPR036638">
    <property type="entry name" value="HLH_DNA-bd_sf"/>
</dbReference>
<dbReference type="GO" id="GO:0007399">
    <property type="term" value="P:nervous system development"/>
    <property type="evidence" value="ECO:0007669"/>
    <property type="project" value="UniProtKB-KW"/>
</dbReference>
<dbReference type="Gene3D" id="4.10.280.10">
    <property type="entry name" value="Helix-loop-helix DNA-binding domain"/>
    <property type="match status" value="1"/>
</dbReference>
<dbReference type="SMART" id="SM00353">
    <property type="entry name" value="HLH"/>
    <property type="match status" value="1"/>
</dbReference>
<keyword evidence="2" id="KW-0524">Neurogenesis</keyword>
<dbReference type="OrthoDB" id="5976910at2759"/>
<sequence>MCDGAVAKVGVRATERGQISKKAMNHPRPQAVTRRNTRERNRVRAVNQGFVTLANHVPPHLRSKKMSKVDTLKAAILYIQDLQETLDDLNDSVNSDSDSESTPSSLPSSPRHPQCTSPSQPITSASYHTYDQSQRLTQSQTTPVDSYHLLSKQDVMSHCPNGSLPSSQTNNTFSRDLQYYDNYPNRTSTFQIDYSTPSCDEFGTTYPSPTSSFSSVEQGLYGNTEDISAEEAELLEFASWLY</sequence>
<dbReference type="GO" id="GO:0000981">
    <property type="term" value="F:DNA-binding transcription factor activity, RNA polymerase II-specific"/>
    <property type="evidence" value="ECO:0007669"/>
    <property type="project" value="TreeGrafter"/>
</dbReference>
<dbReference type="InterPro" id="IPR011598">
    <property type="entry name" value="bHLH_dom"/>
</dbReference>
<dbReference type="PANTHER" id="PTHR13935">
    <property type="entry name" value="ACHAETE-SCUTE TRANSCRIPTION FACTOR-RELATED"/>
    <property type="match status" value="1"/>
</dbReference>
<evidence type="ECO:0000256" key="2">
    <source>
        <dbReference type="ARBA" id="ARBA00022902"/>
    </source>
</evidence>
<dbReference type="InterPro" id="IPR015660">
    <property type="entry name" value="MASH1/Ascl1a-like"/>
</dbReference>
<dbReference type="GO" id="GO:0000977">
    <property type="term" value="F:RNA polymerase II transcription regulatory region sequence-specific DNA binding"/>
    <property type="evidence" value="ECO:0007669"/>
    <property type="project" value="TreeGrafter"/>
</dbReference>
<dbReference type="FunFam" id="4.10.280.10:FF:000029">
    <property type="entry name" value="Achaete-scute family bHLH transcription factor 1"/>
    <property type="match status" value="1"/>
</dbReference>
<evidence type="ECO:0000256" key="1">
    <source>
        <dbReference type="ARBA" id="ARBA00004123"/>
    </source>
</evidence>
<evidence type="ECO:0000259" key="6">
    <source>
        <dbReference type="PROSITE" id="PS50888"/>
    </source>
</evidence>
<evidence type="ECO:0000256" key="5">
    <source>
        <dbReference type="SAM" id="MobiDB-lite"/>
    </source>
</evidence>
<keyword evidence="3" id="KW-0238">DNA-binding</keyword>
<protein>
    <submittedName>
        <fullName evidence="7">ASCL1</fullName>
    </submittedName>
</protein>
<keyword evidence="8" id="KW-1185">Reference proteome</keyword>
<comment type="subcellular location">
    <subcellularLocation>
        <location evidence="1">Nucleus</location>
    </subcellularLocation>
</comment>
<comment type="caution">
    <text evidence="7">The sequence shown here is derived from an EMBL/GenBank/DDBJ whole genome shotgun (WGS) entry which is preliminary data.</text>
</comment>
<gene>
    <name evidence="7" type="ORF">EB796_007740</name>
</gene>
<reference evidence="7" key="1">
    <citation type="submission" date="2020-06" db="EMBL/GenBank/DDBJ databases">
        <title>Draft genome of Bugula neritina, a colonial animal packing powerful symbionts and potential medicines.</title>
        <authorList>
            <person name="Rayko M."/>
        </authorList>
    </citation>
    <scope>NUCLEOTIDE SEQUENCE [LARGE SCALE GENOMIC DNA]</scope>
    <source>
        <strain evidence="7">Kwan_BN1</strain>
    </source>
</reference>
<dbReference type="AlphaFoldDB" id="A0A7J7K7Q5"/>
<dbReference type="PANTHER" id="PTHR13935:SF106">
    <property type="entry name" value="ACHAETE-SCUTE COMPLEX PROTEIN T5-RELATED"/>
    <property type="match status" value="1"/>
</dbReference>
<dbReference type="SUPFAM" id="SSF47459">
    <property type="entry name" value="HLH, helix-loop-helix DNA-binding domain"/>
    <property type="match status" value="1"/>
</dbReference>
<dbReference type="GO" id="GO:0090575">
    <property type="term" value="C:RNA polymerase II transcription regulator complex"/>
    <property type="evidence" value="ECO:0007669"/>
    <property type="project" value="TreeGrafter"/>
</dbReference>
<accession>A0A7J7K7Q5</accession>
<name>A0A7J7K7Q5_BUGNE</name>
<evidence type="ECO:0000256" key="4">
    <source>
        <dbReference type="ARBA" id="ARBA00023242"/>
    </source>
</evidence>
<evidence type="ECO:0000313" key="8">
    <source>
        <dbReference type="Proteomes" id="UP000593567"/>
    </source>
</evidence>
<feature type="compositionally biased region" description="Polar residues" evidence="5">
    <location>
        <begin position="114"/>
        <end position="142"/>
    </location>
</feature>
<evidence type="ECO:0000313" key="7">
    <source>
        <dbReference type="EMBL" id="KAF6033951.1"/>
    </source>
</evidence>
<dbReference type="GO" id="GO:0046983">
    <property type="term" value="F:protein dimerization activity"/>
    <property type="evidence" value="ECO:0007669"/>
    <property type="project" value="InterPro"/>
</dbReference>
<dbReference type="EMBL" id="VXIV02001195">
    <property type="protein sequence ID" value="KAF6033951.1"/>
    <property type="molecule type" value="Genomic_DNA"/>
</dbReference>
<feature type="compositionally biased region" description="Low complexity" evidence="5">
    <location>
        <begin position="91"/>
        <end position="109"/>
    </location>
</feature>
<dbReference type="Proteomes" id="UP000593567">
    <property type="component" value="Unassembled WGS sequence"/>
</dbReference>